<reference evidence="6 7" key="1">
    <citation type="submission" date="2018-08" db="EMBL/GenBank/DDBJ databases">
        <title>A genome reference for cultivated species of the human gut microbiota.</title>
        <authorList>
            <person name="Zou Y."/>
            <person name="Xue W."/>
            <person name="Luo G."/>
        </authorList>
    </citation>
    <scope>NUCLEOTIDE SEQUENCE [LARGE SCALE GENOMIC DNA]</scope>
    <source>
        <strain evidence="6 7">AF24-29</strain>
    </source>
</reference>
<evidence type="ECO:0000256" key="4">
    <source>
        <dbReference type="ARBA" id="ARBA00023002"/>
    </source>
</evidence>
<evidence type="ECO:0000313" key="6">
    <source>
        <dbReference type="EMBL" id="RGR75618.1"/>
    </source>
</evidence>
<dbReference type="PROSITE" id="PS51257">
    <property type="entry name" value="PROKAR_LIPOPROTEIN"/>
    <property type="match status" value="1"/>
</dbReference>
<dbReference type="PRINTS" id="PR00411">
    <property type="entry name" value="PNDRDTASEI"/>
</dbReference>
<keyword evidence="2" id="KW-0285">Flavoprotein</keyword>
<dbReference type="PANTHER" id="PTHR43400:SF10">
    <property type="entry name" value="3-OXOSTEROID 1-DEHYDROGENASE"/>
    <property type="match status" value="1"/>
</dbReference>
<evidence type="ECO:0000256" key="3">
    <source>
        <dbReference type="ARBA" id="ARBA00022827"/>
    </source>
</evidence>
<dbReference type="RefSeq" id="WP_117894344.1">
    <property type="nucleotide sequence ID" value="NZ_CABJCV010000004.1"/>
</dbReference>
<dbReference type="PROSITE" id="PS51318">
    <property type="entry name" value="TAT"/>
    <property type="match status" value="1"/>
</dbReference>
<gene>
    <name evidence="6" type="ORF">DWY25_05120</name>
</gene>
<evidence type="ECO:0000256" key="1">
    <source>
        <dbReference type="ARBA" id="ARBA00001974"/>
    </source>
</evidence>
<evidence type="ECO:0000313" key="7">
    <source>
        <dbReference type="Proteomes" id="UP000284178"/>
    </source>
</evidence>
<accession>A0A412G4N3</accession>
<dbReference type="InterPro" id="IPR050315">
    <property type="entry name" value="FAD-oxidoreductase_2"/>
</dbReference>
<dbReference type="InterPro" id="IPR019546">
    <property type="entry name" value="TAT_signal_bac_arc"/>
</dbReference>
<dbReference type="InterPro" id="IPR006311">
    <property type="entry name" value="TAT_signal"/>
</dbReference>
<dbReference type="AlphaFoldDB" id="A0A412G4N3"/>
<dbReference type="GeneID" id="83014785"/>
<comment type="caution">
    <text evidence="6">The sequence shown here is derived from an EMBL/GenBank/DDBJ whole genome shotgun (WGS) entry which is preliminary data.</text>
</comment>
<dbReference type="PANTHER" id="PTHR43400">
    <property type="entry name" value="FUMARATE REDUCTASE"/>
    <property type="match status" value="1"/>
</dbReference>
<dbReference type="GO" id="GO:0033765">
    <property type="term" value="F:steroid dehydrogenase activity, acting on the CH-CH group of donors"/>
    <property type="evidence" value="ECO:0007669"/>
    <property type="project" value="UniProtKB-ARBA"/>
</dbReference>
<name>A0A412G4N3_9FIRM</name>
<keyword evidence="4" id="KW-0560">Oxidoreductase</keyword>
<dbReference type="Proteomes" id="UP000284178">
    <property type="component" value="Unassembled WGS sequence"/>
</dbReference>
<feature type="domain" description="FAD-dependent oxidoreductase 2 FAD-binding" evidence="5">
    <location>
        <begin position="51"/>
        <end position="492"/>
    </location>
</feature>
<dbReference type="GO" id="GO:0008202">
    <property type="term" value="P:steroid metabolic process"/>
    <property type="evidence" value="ECO:0007669"/>
    <property type="project" value="UniProtKB-ARBA"/>
</dbReference>
<sequence length="511" mass="53104">MAKKSISRRDFLKGAAASTLGLAAVGMLGGCSSEDSPKASASTISWTKETDVLIVGAGGTGVCAAAAAAEAGAKVLVLEKAGIAGGTTNLSGGVMQAAGTTYQKQFTSYQDDTPEKHFECWMTEGEGQLDEALVKDLAMGAPEDIEWLASTCGLKWTSVYGHCHVPYVKDEVLADRIHVYEGGGASGSGGIYVQAVLKVAEGLGAVVEYETEVTRLITENGKVIGAEATQNGQTITIKANKGVILAAAGVDQNVEMAKELNPQQYWDDTTQICLCVASDTGDGIRMGMELGAAYVSGGTIDFCGKTGAATDNRNPVFPSFIVNQAGRRFVCEDATYAYHYRAIYQQEMQLQGPTYMIFGASSLEAAGAPWTAESVAKDIADGVVITADTLEDLAGKLGIDAAGLARTMKDWNEDVAAGTDPFGRKDGLEPISGPFYAYKNTSYNLGALGGLKITTDCEVVDVNGKVIEGLYAAGLNAGGWVGPYYPGSGTAVIGTCHFGRKAGAAAAKRSA</sequence>
<dbReference type="InterPro" id="IPR027477">
    <property type="entry name" value="Succ_DH/fumarate_Rdtase_cat_sf"/>
</dbReference>
<dbReference type="Gene3D" id="3.50.50.60">
    <property type="entry name" value="FAD/NAD(P)-binding domain"/>
    <property type="match status" value="1"/>
</dbReference>
<comment type="cofactor">
    <cofactor evidence="1">
        <name>FAD</name>
        <dbReference type="ChEBI" id="CHEBI:57692"/>
    </cofactor>
</comment>
<dbReference type="NCBIfam" id="TIGR01409">
    <property type="entry name" value="TAT_signal_seq"/>
    <property type="match status" value="1"/>
</dbReference>
<dbReference type="SUPFAM" id="SSF51905">
    <property type="entry name" value="FAD/NAD(P)-binding domain"/>
    <property type="match status" value="1"/>
</dbReference>
<keyword evidence="7" id="KW-1185">Reference proteome</keyword>
<dbReference type="Pfam" id="PF00890">
    <property type="entry name" value="FAD_binding_2"/>
    <property type="match status" value="1"/>
</dbReference>
<evidence type="ECO:0000259" key="5">
    <source>
        <dbReference type="Pfam" id="PF00890"/>
    </source>
</evidence>
<dbReference type="SUPFAM" id="SSF56425">
    <property type="entry name" value="Succinate dehydrogenase/fumarate reductase flavoprotein, catalytic domain"/>
    <property type="match status" value="1"/>
</dbReference>
<proteinExistence type="predicted"/>
<keyword evidence="3" id="KW-0274">FAD</keyword>
<protein>
    <submittedName>
        <fullName evidence="6">FAD-dependent oxidoreductase</fullName>
    </submittedName>
</protein>
<evidence type="ECO:0000256" key="2">
    <source>
        <dbReference type="ARBA" id="ARBA00022630"/>
    </source>
</evidence>
<dbReference type="EMBL" id="QRUP01000004">
    <property type="protein sequence ID" value="RGR75618.1"/>
    <property type="molecule type" value="Genomic_DNA"/>
</dbReference>
<dbReference type="InterPro" id="IPR036188">
    <property type="entry name" value="FAD/NAD-bd_sf"/>
</dbReference>
<dbReference type="Gene3D" id="3.90.700.10">
    <property type="entry name" value="Succinate dehydrogenase/fumarate reductase flavoprotein, catalytic domain"/>
    <property type="match status" value="1"/>
</dbReference>
<dbReference type="InterPro" id="IPR003953">
    <property type="entry name" value="FAD-dep_OxRdtase_2_FAD-bd"/>
</dbReference>
<dbReference type="Pfam" id="PF10518">
    <property type="entry name" value="TAT_signal"/>
    <property type="match status" value="1"/>
</dbReference>
<organism evidence="6 7">
    <name type="scientific">Holdemania filiformis</name>
    <dbReference type="NCBI Taxonomy" id="61171"/>
    <lineage>
        <taxon>Bacteria</taxon>
        <taxon>Bacillati</taxon>
        <taxon>Bacillota</taxon>
        <taxon>Erysipelotrichia</taxon>
        <taxon>Erysipelotrichales</taxon>
        <taxon>Erysipelotrichaceae</taxon>
        <taxon>Holdemania</taxon>
    </lineage>
</organism>